<feature type="compositionally biased region" description="Basic and acidic residues" evidence="1">
    <location>
        <begin position="347"/>
        <end position="357"/>
    </location>
</feature>
<comment type="caution">
    <text evidence="2">The sequence shown here is derived from an EMBL/GenBank/DDBJ whole genome shotgun (WGS) entry which is preliminary data.</text>
</comment>
<protein>
    <submittedName>
        <fullName evidence="2">Uncharacterized protein</fullName>
    </submittedName>
</protein>
<dbReference type="Proteomes" id="UP001488838">
    <property type="component" value="Unassembled WGS sequence"/>
</dbReference>
<gene>
    <name evidence="2" type="ORF">U0070_002966</name>
</gene>
<dbReference type="EMBL" id="JBBHLL010000197">
    <property type="protein sequence ID" value="KAK7810402.1"/>
    <property type="molecule type" value="Genomic_DNA"/>
</dbReference>
<evidence type="ECO:0000313" key="2">
    <source>
        <dbReference type="EMBL" id="KAK7810402.1"/>
    </source>
</evidence>
<feature type="region of interest" description="Disordered" evidence="1">
    <location>
        <begin position="329"/>
        <end position="357"/>
    </location>
</feature>
<organism evidence="2 3">
    <name type="scientific">Myodes glareolus</name>
    <name type="common">Bank vole</name>
    <name type="synonym">Clethrionomys glareolus</name>
    <dbReference type="NCBI Taxonomy" id="447135"/>
    <lineage>
        <taxon>Eukaryota</taxon>
        <taxon>Metazoa</taxon>
        <taxon>Chordata</taxon>
        <taxon>Craniata</taxon>
        <taxon>Vertebrata</taxon>
        <taxon>Euteleostomi</taxon>
        <taxon>Mammalia</taxon>
        <taxon>Eutheria</taxon>
        <taxon>Euarchontoglires</taxon>
        <taxon>Glires</taxon>
        <taxon>Rodentia</taxon>
        <taxon>Myomorpha</taxon>
        <taxon>Muroidea</taxon>
        <taxon>Cricetidae</taxon>
        <taxon>Arvicolinae</taxon>
        <taxon>Myodes</taxon>
    </lineage>
</organism>
<sequence length="357" mass="39601">MLSLATKIVEAVYEPVPEGIYSEKVTDTISSCLTPDAEARPDIVEVSSMISDVMMKYLDNLSTSQLALEKKLERERRRTQRYFMEANRNAVTCHHELALLSQITSASPLRYTIRLLCVRRLGADSQAADSKAGRSETFEKASLSSSSSGAASLKSELSESAELPGEGFHAATAMHCGKEEDRPCEEALSEDAFHLEGVEKGESAVLIFFCFPRILLLSELDSQKNFSPTASAGIAVSQRKVRQISDPIQQILLQLHKVIYITQLPPALHHDLKRRVIERFKKSLFSQQSNPCNLKSEIKKLSQGSPEPIEPNFFTSDYHLLHHSLAANNWSQSDPTGKRGLASTKGNSRENHFVPTA</sequence>
<name>A0AAW0I7V6_MYOGA</name>
<keyword evidence="3" id="KW-1185">Reference proteome</keyword>
<evidence type="ECO:0000256" key="1">
    <source>
        <dbReference type="SAM" id="MobiDB-lite"/>
    </source>
</evidence>
<reference evidence="2 3" key="1">
    <citation type="journal article" date="2023" name="bioRxiv">
        <title>Conserved and derived expression patterns and positive selection on dental genes reveal complex evolutionary context of ever-growing rodent molars.</title>
        <authorList>
            <person name="Calamari Z.T."/>
            <person name="Song A."/>
            <person name="Cohen E."/>
            <person name="Akter M."/>
            <person name="Roy R.D."/>
            <person name="Hallikas O."/>
            <person name="Christensen M.M."/>
            <person name="Li P."/>
            <person name="Marangoni P."/>
            <person name="Jernvall J."/>
            <person name="Klein O.D."/>
        </authorList>
    </citation>
    <scope>NUCLEOTIDE SEQUENCE [LARGE SCALE GENOMIC DNA]</scope>
    <source>
        <strain evidence="2">V071</strain>
    </source>
</reference>
<evidence type="ECO:0000313" key="3">
    <source>
        <dbReference type="Proteomes" id="UP001488838"/>
    </source>
</evidence>
<dbReference type="AlphaFoldDB" id="A0AAW0I7V6"/>
<proteinExistence type="predicted"/>
<accession>A0AAW0I7V6</accession>